<dbReference type="Pfam" id="PF12684">
    <property type="entry name" value="DUF3799"/>
    <property type="match status" value="1"/>
</dbReference>
<dbReference type="RefSeq" id="WP_264987999.1">
    <property type="nucleotide sequence ID" value="NZ_BRZA01000002.1"/>
</dbReference>
<proteinExistence type="predicted"/>
<evidence type="ECO:0000313" key="2">
    <source>
        <dbReference type="EMBL" id="GLC88235.1"/>
    </source>
</evidence>
<dbReference type="InterPro" id="IPR011604">
    <property type="entry name" value="PDDEXK-like_dom_sf"/>
</dbReference>
<protein>
    <recommendedName>
        <fullName evidence="1">Putative exodeoxyribonuclease 8 PDDEXK-like domain-containing protein</fullName>
    </recommendedName>
</protein>
<gene>
    <name evidence="2" type="ORF">LYSBPC_13620</name>
</gene>
<feature type="domain" description="Putative exodeoxyribonuclease 8 PDDEXK-like" evidence="1">
    <location>
        <begin position="24"/>
        <end position="252"/>
    </location>
</feature>
<name>A0ABQ5NIY7_9BACI</name>
<accession>A0ABQ5NIY7</accession>
<dbReference type="EMBL" id="BRZA01000002">
    <property type="protein sequence ID" value="GLC88235.1"/>
    <property type="molecule type" value="Genomic_DNA"/>
</dbReference>
<dbReference type="InterPro" id="IPR024432">
    <property type="entry name" value="Put_RecE_PDDEXK-like_dom"/>
</dbReference>
<organism evidence="2 3">
    <name type="scientific">Lysinibacillus piscis</name>
    <dbReference type="NCBI Taxonomy" id="2518931"/>
    <lineage>
        <taxon>Bacteria</taxon>
        <taxon>Bacillati</taxon>
        <taxon>Bacillota</taxon>
        <taxon>Bacilli</taxon>
        <taxon>Bacillales</taxon>
        <taxon>Bacillaceae</taxon>
        <taxon>Lysinibacillus</taxon>
    </lineage>
</organism>
<keyword evidence="3" id="KW-1185">Reference proteome</keyword>
<dbReference type="Proteomes" id="UP001065593">
    <property type="component" value="Unassembled WGS sequence"/>
</dbReference>
<evidence type="ECO:0000313" key="3">
    <source>
        <dbReference type="Proteomes" id="UP001065593"/>
    </source>
</evidence>
<evidence type="ECO:0000259" key="1">
    <source>
        <dbReference type="Pfam" id="PF12684"/>
    </source>
</evidence>
<sequence length="256" mass="29627">MQQTTFQLTSKNYHSKEANQHYMSVSQFKAAIQCEAAMIAELKGEFIRPLSPAMAVGSYLHAGFEGNEAFCTYLQNHHDSIFNMKGNKYADYLKADEMMETVRNDKFCMFALDGEKEVIMTGDLFGAEWKIKVDSIHHQQGTFTDLKSIQAFDKRHWSEKYNAYVSFIQAHDYILQMYVYQEIIFQNTGRYYDPYIVVVTKETPPDKAILHFDSARFGFEEEYVQTMLPSILEAKQGIKKGHRCGKCAYCRANQQL</sequence>
<dbReference type="Gene3D" id="3.90.320.10">
    <property type="match status" value="1"/>
</dbReference>
<comment type="caution">
    <text evidence="2">The sequence shown here is derived from an EMBL/GenBank/DDBJ whole genome shotgun (WGS) entry which is preliminary data.</text>
</comment>
<reference evidence="2" key="1">
    <citation type="submission" date="2022-08" db="EMBL/GenBank/DDBJ databases">
        <title>Draft genome sequence of Lysinibacillus sp. strain KH24.</title>
        <authorList>
            <person name="Kanbe H."/>
            <person name="Itoh H."/>
        </authorList>
    </citation>
    <scope>NUCLEOTIDE SEQUENCE</scope>
    <source>
        <strain evidence="2">KH24</strain>
    </source>
</reference>